<dbReference type="InterPro" id="IPR025248">
    <property type="entry name" value="DUF4007"/>
</dbReference>
<dbReference type="EMBL" id="JACRUP010000001">
    <property type="protein sequence ID" value="MBC5849672.1"/>
    <property type="molecule type" value="Genomic_DNA"/>
</dbReference>
<evidence type="ECO:0000313" key="3">
    <source>
        <dbReference type="Proteomes" id="UP000615796"/>
    </source>
</evidence>
<sequence>MSIESTSLKFSGHQTFPIRYGWIYKIIQEVARGESLSSSSNVEKQMQSMGMGKNMVLSVRYWIRALNLVTCIDHKEQSYQLTSLAKQLFTEKNGTPAYDEYLDKIGTTWLLHWLLQSMPAIGGELNAARFFFNYFNGIKVRKETLVTEINDALVNHEKELTEVTLNKDIDCFLHMYAQKSLQSSKINEDSFASPFTELGLLKQEDSKNYLAELAKRPSLPVEIFTYALIDFMQRRQRESNANSLSFDALLNDVGSPGRVFRLSSAGLSDKLDQVEILTERKIAWTDTQGLRQVQHSFEDINDIKPEQYLKHYYTPEDK</sequence>
<feature type="domain" description="DUF4007" evidence="1">
    <location>
        <begin position="10"/>
        <end position="313"/>
    </location>
</feature>
<gene>
    <name evidence="2" type="ORF">H8Q88_01690</name>
</gene>
<reference evidence="2" key="1">
    <citation type="submission" date="2020-08" db="EMBL/GenBank/DDBJ databases">
        <title>Genome Sequencing and Pan-Genome Analysis of Migratory bird Vibrio Strains, Inner Mongolia.</title>
        <authorList>
            <person name="Zheng L."/>
        </authorList>
    </citation>
    <scope>NUCLEOTIDE SEQUENCE</scope>
    <source>
        <strain evidence="2">M13F</strain>
    </source>
</reference>
<dbReference type="RefSeq" id="WP_187025122.1">
    <property type="nucleotide sequence ID" value="NZ_CAWQLT010000023.1"/>
</dbReference>
<accession>A0A9X0R591</accession>
<dbReference type="Pfam" id="PF13182">
    <property type="entry name" value="DUF4007"/>
    <property type="match status" value="1"/>
</dbReference>
<organism evidence="2 3">
    <name type="scientific">Vibrio metschnikovii</name>
    <dbReference type="NCBI Taxonomy" id="28172"/>
    <lineage>
        <taxon>Bacteria</taxon>
        <taxon>Pseudomonadati</taxon>
        <taxon>Pseudomonadota</taxon>
        <taxon>Gammaproteobacteria</taxon>
        <taxon>Vibrionales</taxon>
        <taxon>Vibrionaceae</taxon>
        <taxon>Vibrio</taxon>
    </lineage>
</organism>
<evidence type="ECO:0000259" key="1">
    <source>
        <dbReference type="Pfam" id="PF13182"/>
    </source>
</evidence>
<name>A0A9X0R591_VIBME</name>
<dbReference type="Proteomes" id="UP000615796">
    <property type="component" value="Unassembled WGS sequence"/>
</dbReference>
<keyword evidence="3" id="KW-1185">Reference proteome</keyword>
<comment type="caution">
    <text evidence="2">The sequence shown here is derived from an EMBL/GenBank/DDBJ whole genome shotgun (WGS) entry which is preliminary data.</text>
</comment>
<dbReference type="AlphaFoldDB" id="A0A9X0R591"/>
<evidence type="ECO:0000313" key="2">
    <source>
        <dbReference type="EMBL" id="MBC5849672.1"/>
    </source>
</evidence>
<proteinExistence type="predicted"/>
<protein>
    <submittedName>
        <fullName evidence="2">DUF4007 family protein</fullName>
    </submittedName>
</protein>